<dbReference type="SUPFAM" id="SSF47413">
    <property type="entry name" value="lambda repressor-like DNA-binding domains"/>
    <property type="match status" value="1"/>
</dbReference>
<gene>
    <name evidence="2" type="ORF">C7CDELTA_26</name>
</gene>
<dbReference type="SUPFAM" id="SSF51306">
    <property type="entry name" value="LexA/Signal peptidase"/>
    <property type="match status" value="1"/>
</dbReference>
<dbReference type="InterPro" id="IPR039418">
    <property type="entry name" value="LexA-like"/>
</dbReference>
<dbReference type="PANTHER" id="PTHR33516:SF2">
    <property type="entry name" value="LEXA REPRESSOR-RELATED"/>
    <property type="match status" value="1"/>
</dbReference>
<dbReference type="PROSITE" id="PS50943">
    <property type="entry name" value="HTH_CROC1"/>
    <property type="match status" value="1"/>
</dbReference>
<dbReference type="Pfam" id="PF01381">
    <property type="entry name" value="HTH_3"/>
    <property type="match status" value="1"/>
</dbReference>
<dbReference type="InterPro" id="IPR015927">
    <property type="entry name" value="Peptidase_S24_S26A/B/C"/>
</dbReference>
<accession>A0A345ASI3</accession>
<dbReference type="Proteomes" id="UP000255577">
    <property type="component" value="Genome"/>
</dbReference>
<dbReference type="InterPro" id="IPR050077">
    <property type="entry name" value="LexA_repressor"/>
</dbReference>
<dbReference type="Gene3D" id="1.10.260.40">
    <property type="entry name" value="lambda repressor-like DNA-binding domains"/>
    <property type="match status" value="1"/>
</dbReference>
<dbReference type="SMART" id="SM00530">
    <property type="entry name" value="HTH_XRE"/>
    <property type="match status" value="1"/>
</dbReference>
<sequence length="225" mass="25389">MINDTFGDNIYILNERGNKLMSVDVKVIFAKNIKKLRKQKNLTQLELGEALGLGKTTISEWESAKKLPNAGSIQKIANFFGIPNSVLFEEEHVPITIMEEIVHLPIIGKISCGSNELALQEIEAYEPTPKQWLNEGEFFYLKANGEKMTGLRIRNGDLLLIKKQAQVENGKIAVVLMKEEVMLKRVYKRDGIFFLQSEDPEIPPIIIDEGEALILGKLIKVIINL</sequence>
<evidence type="ECO:0000313" key="2">
    <source>
        <dbReference type="EMBL" id="AXF39787.1"/>
    </source>
</evidence>
<feature type="domain" description="HTH cro/C1-type" evidence="1">
    <location>
        <begin position="33"/>
        <end position="87"/>
    </location>
</feature>
<evidence type="ECO:0000313" key="3">
    <source>
        <dbReference type="Proteomes" id="UP000255577"/>
    </source>
</evidence>
<proteinExistence type="predicted"/>
<dbReference type="PANTHER" id="PTHR33516">
    <property type="entry name" value="LEXA REPRESSOR"/>
    <property type="match status" value="1"/>
</dbReference>
<dbReference type="CDD" id="cd06529">
    <property type="entry name" value="S24_LexA-like"/>
    <property type="match status" value="1"/>
</dbReference>
<dbReference type="CDD" id="cd00093">
    <property type="entry name" value="HTH_XRE"/>
    <property type="match status" value="1"/>
</dbReference>
<dbReference type="InterPro" id="IPR036286">
    <property type="entry name" value="LexA/Signal_pep-like_sf"/>
</dbReference>
<protein>
    <submittedName>
        <fullName evidence="2">Trancriptional repressor</fullName>
    </submittedName>
</protein>
<organism evidence="2 3">
    <name type="scientific">Paenibacillus phage C7Cdelta</name>
    <dbReference type="NCBI Taxonomy" id="2249773"/>
    <lineage>
        <taxon>Viruses</taxon>
        <taxon>Duplodnaviria</taxon>
        <taxon>Heunggongvirae</taxon>
        <taxon>Uroviricota</taxon>
        <taxon>Caudoviricetes</taxon>
        <taxon>Halcyonevirus</taxon>
        <taxon>Halcyonevirus C7Cdelta</taxon>
    </lineage>
</organism>
<dbReference type="InterPro" id="IPR001387">
    <property type="entry name" value="Cro/C1-type_HTH"/>
</dbReference>
<evidence type="ECO:0000259" key="1">
    <source>
        <dbReference type="PROSITE" id="PS50943"/>
    </source>
</evidence>
<dbReference type="Gene3D" id="2.10.109.10">
    <property type="entry name" value="Umud Fragment, subunit A"/>
    <property type="match status" value="1"/>
</dbReference>
<dbReference type="EMBL" id="MH431938">
    <property type="protein sequence ID" value="AXF39787.1"/>
    <property type="molecule type" value="Genomic_DNA"/>
</dbReference>
<reference evidence="3" key="1">
    <citation type="submission" date="2018-06" db="EMBL/GenBank/DDBJ databases">
        <authorList>
            <person name="Merrill B.D."/>
            <person name="Payne A.M."/>
            <person name="Hilton J.A."/>
            <person name="Ward A.T."/>
            <person name="Fajardo C.P."/>
            <person name="Mangohig J."/>
            <person name="Hope S."/>
            <person name="Tsourkas P.K."/>
        </authorList>
    </citation>
    <scope>NUCLEOTIDE SEQUENCE [LARGE SCALE GENOMIC DNA]</scope>
</reference>
<keyword evidence="3" id="KW-1185">Reference proteome</keyword>
<dbReference type="Pfam" id="PF00717">
    <property type="entry name" value="Peptidase_S24"/>
    <property type="match status" value="1"/>
</dbReference>
<dbReference type="InterPro" id="IPR010982">
    <property type="entry name" value="Lambda_DNA-bd_dom_sf"/>
</dbReference>
<name>A0A345ASI3_9CAUD</name>
<dbReference type="GO" id="GO:0003677">
    <property type="term" value="F:DNA binding"/>
    <property type="evidence" value="ECO:0007669"/>
    <property type="project" value="InterPro"/>
</dbReference>